<dbReference type="AlphaFoldDB" id="A0A2W0EW62"/>
<reference evidence="1 2" key="1">
    <citation type="journal article" date="2018" name="Appl. Microbiol. Biotechnol.">
        <title>Characterization of the caprolactam degradation pathway in Pseudomonas jessenii using mass spectrometry-based proteomics.</title>
        <authorList>
            <person name="Otzen M."/>
            <person name="Palacio C."/>
            <person name="Janssen D.B."/>
        </authorList>
    </citation>
    <scope>NUCLEOTIDE SEQUENCE [LARGE SCALE GENOMIC DNA]</scope>
    <source>
        <strain evidence="1 2">GO3</strain>
    </source>
</reference>
<dbReference type="InterPro" id="IPR050708">
    <property type="entry name" value="T6SS_VgrG/RHS"/>
</dbReference>
<evidence type="ECO:0008006" key="3">
    <source>
        <dbReference type="Google" id="ProtNLM"/>
    </source>
</evidence>
<dbReference type="Gene3D" id="2.180.10.10">
    <property type="entry name" value="RHS repeat-associated core"/>
    <property type="match status" value="1"/>
</dbReference>
<evidence type="ECO:0000313" key="1">
    <source>
        <dbReference type="EMBL" id="PYY70145.1"/>
    </source>
</evidence>
<dbReference type="NCBIfam" id="TIGR03696">
    <property type="entry name" value="Rhs_assc_core"/>
    <property type="match status" value="1"/>
</dbReference>
<proteinExistence type="predicted"/>
<name>A0A2W0EW62_PSEJE</name>
<dbReference type="PANTHER" id="PTHR32305">
    <property type="match status" value="1"/>
</dbReference>
<dbReference type="InterPro" id="IPR022385">
    <property type="entry name" value="Rhs_assc_core"/>
</dbReference>
<dbReference type="Proteomes" id="UP000247437">
    <property type="component" value="Unassembled WGS sequence"/>
</dbReference>
<comment type="caution">
    <text evidence="1">The sequence shown here is derived from an EMBL/GenBank/DDBJ whole genome shotgun (WGS) entry which is preliminary data.</text>
</comment>
<gene>
    <name evidence="1" type="ORF">CRX42_12870</name>
</gene>
<dbReference type="PANTHER" id="PTHR32305:SF15">
    <property type="entry name" value="PROTEIN RHSA-RELATED"/>
    <property type="match status" value="1"/>
</dbReference>
<sequence>MTVRRVQFWRDTPGLPAQARVNRSAFDSAGRAVADWDPRLGMEPSAPANLATIYSLSGKVLSTLSVDAGLRVSLFAEAGQVVQGWDGRGAQRRVEYDALLRTVALFEQARSTERYEYGAAQLAFADHNQCGQLIRHDDPAGTRHFNAFGLTGALLEQTQHFLRDLDSPDWPMPINERNVLLEPGEGARTVWCFNSLDDRLEQTDAQGNRQRFNHTVDGLLRDSWLHLKSTTEPRQMVRAMDYNANGQVERQISGNGVISLFDYSPSDDRLIRLRALRANHQSLQDLSYRHDPVGNILCINDKALPIRYFANQRIEPVSCYEYDSLSQLIRATGWEAGSANRGPSKIEDPKAVANYQQTYRYDAGGNLLELTHQGPQRHGRVLTAAKFSNRCLLVQDGRPPTDAEIAGAFDESGNLLRLEKGRTLSWDVRNQLQQVCPVERESELNDTERYIYGGGGMRQRKIRSAHTHARAVISETRYFPGLEVRRVDDDMLHVITAQAGRTTVQVLNWESAPPNNLANDQYRYNLADHLGSCALELDHEAKVISRETYHPFGSTAFSERGDSNEVSYRTLRYSGKERDATGLYYYGLRYYIPWLQRWTTVDPAGIADGLNLYCMVANRPLVFRDADGQVRGLPEGVVVKDERDPRQNVVGADQANPVIARELDLPPEMSHSVESTVGTSAANAPPPRWTPLQYLAAHKNSQRTLVVGCGASPQNVTSMGGIRGGACSLGSSHEHDFTVDIDAGANADLTADLVTYRGTDLGRDGLQQFDVISFEYLFRGPRNPFKNEHIQAWIQAADALSRPGAEVFFFNGHAPYREVAAQELRRLSYSVREESSNPGNRRGHVFVVGKKPGNSLFSKIRKLF</sequence>
<dbReference type="EMBL" id="PDLL01000129">
    <property type="protein sequence ID" value="PYY70145.1"/>
    <property type="molecule type" value="Genomic_DNA"/>
</dbReference>
<organism evidence="1 2">
    <name type="scientific">Pseudomonas jessenii</name>
    <dbReference type="NCBI Taxonomy" id="77298"/>
    <lineage>
        <taxon>Bacteria</taxon>
        <taxon>Pseudomonadati</taxon>
        <taxon>Pseudomonadota</taxon>
        <taxon>Gammaproteobacteria</taxon>
        <taxon>Pseudomonadales</taxon>
        <taxon>Pseudomonadaceae</taxon>
        <taxon>Pseudomonas</taxon>
    </lineage>
</organism>
<evidence type="ECO:0000313" key="2">
    <source>
        <dbReference type="Proteomes" id="UP000247437"/>
    </source>
</evidence>
<protein>
    <recommendedName>
        <fullName evidence="3">RHS repeat-associated core domain-containing protein</fullName>
    </recommendedName>
</protein>
<accession>A0A2W0EW62</accession>
<dbReference type="OrthoDB" id="7056038at2"/>